<comment type="similarity">
    <text evidence="4">Belongs to the Nudix hydrolase family.</text>
</comment>
<accession>A0A432WNR7</accession>
<sequence length="169" mass="18381">MTKQTVYANPWFSVLQDGQWHYVHEENSENGALVLCFVGERLVLVRVPRAAHSKELWEAPRGYGEPGESAEVAAARELLEETGYHVSAEDMELLGRVKPNTAILTTAVNVFRCRLPADAIPVQGDSDAPALNEVSAVALFGEDDLRGMITNGELTCGITLAALMIAKVM</sequence>
<dbReference type="Pfam" id="PF00293">
    <property type="entry name" value="NUDIX"/>
    <property type="match status" value="1"/>
</dbReference>
<comment type="caution">
    <text evidence="6">The sequence shown here is derived from an EMBL/GenBank/DDBJ whole genome shotgun (WGS) entry which is preliminary data.</text>
</comment>
<gene>
    <name evidence="6" type="ORF">CWE11_05235</name>
</gene>
<evidence type="ECO:0000256" key="3">
    <source>
        <dbReference type="ARBA" id="ARBA00022842"/>
    </source>
</evidence>
<evidence type="ECO:0000313" key="6">
    <source>
        <dbReference type="EMBL" id="RUO35415.1"/>
    </source>
</evidence>
<dbReference type="RefSeq" id="WP_126776534.1">
    <property type="nucleotide sequence ID" value="NZ_PIPM01000003.1"/>
</dbReference>
<dbReference type="InterPro" id="IPR020084">
    <property type="entry name" value="NUDIX_hydrolase_CS"/>
</dbReference>
<dbReference type="Gene3D" id="3.90.79.10">
    <property type="entry name" value="Nucleoside Triphosphate Pyrophosphohydrolase"/>
    <property type="match status" value="1"/>
</dbReference>
<dbReference type="InterPro" id="IPR000086">
    <property type="entry name" value="NUDIX_hydrolase_dom"/>
</dbReference>
<proteinExistence type="inferred from homology"/>
<reference evidence="6 7" key="1">
    <citation type="journal article" date="2011" name="Front. Microbiol.">
        <title>Genomic signatures of strain selection and enhancement in Bacillus atrophaeus var. globigii, a historical biowarfare simulant.</title>
        <authorList>
            <person name="Gibbons H.S."/>
            <person name="Broomall S.M."/>
            <person name="McNew L.A."/>
            <person name="Daligault H."/>
            <person name="Chapman C."/>
            <person name="Bruce D."/>
            <person name="Karavis M."/>
            <person name="Krepps M."/>
            <person name="McGregor P.A."/>
            <person name="Hong C."/>
            <person name="Park K.H."/>
            <person name="Akmal A."/>
            <person name="Feldman A."/>
            <person name="Lin J.S."/>
            <person name="Chang W.E."/>
            <person name="Higgs B.W."/>
            <person name="Demirev P."/>
            <person name="Lindquist J."/>
            <person name="Liem A."/>
            <person name="Fochler E."/>
            <person name="Read T.D."/>
            <person name="Tapia R."/>
            <person name="Johnson S."/>
            <person name="Bishop-Lilly K.A."/>
            <person name="Detter C."/>
            <person name="Han C."/>
            <person name="Sozhamannan S."/>
            <person name="Rosenzweig C.N."/>
            <person name="Skowronski E.W."/>
        </authorList>
    </citation>
    <scope>NUCLEOTIDE SEQUENCE [LARGE SCALE GENOMIC DNA]</scope>
    <source>
        <strain evidence="6 7">GYP-17</strain>
    </source>
</reference>
<dbReference type="PANTHER" id="PTHR43222">
    <property type="entry name" value="NUDIX HYDROLASE 23"/>
    <property type="match status" value="1"/>
</dbReference>
<evidence type="ECO:0000256" key="1">
    <source>
        <dbReference type="ARBA" id="ARBA00001946"/>
    </source>
</evidence>
<keyword evidence="3" id="KW-0460">Magnesium</keyword>
<evidence type="ECO:0000313" key="7">
    <source>
        <dbReference type="Proteomes" id="UP000288405"/>
    </source>
</evidence>
<evidence type="ECO:0000256" key="4">
    <source>
        <dbReference type="RuleBase" id="RU003476"/>
    </source>
</evidence>
<evidence type="ECO:0000259" key="5">
    <source>
        <dbReference type="PROSITE" id="PS51462"/>
    </source>
</evidence>
<dbReference type="CDD" id="cd03424">
    <property type="entry name" value="NUDIX_ADPRase_Nudt5_UGPPase_Nudt14"/>
    <property type="match status" value="1"/>
</dbReference>
<keyword evidence="2 4" id="KW-0378">Hydrolase</keyword>
<feature type="domain" description="Nudix hydrolase" evidence="5">
    <location>
        <begin position="27"/>
        <end position="162"/>
    </location>
</feature>
<dbReference type="PANTHER" id="PTHR43222:SF2">
    <property type="entry name" value="NUDIX HYDROLASE 23, CHLOROPLASTIC"/>
    <property type="match status" value="1"/>
</dbReference>
<comment type="cofactor">
    <cofactor evidence="1">
        <name>Mg(2+)</name>
        <dbReference type="ChEBI" id="CHEBI:18420"/>
    </cofactor>
</comment>
<organism evidence="6 7">
    <name type="scientific">Aliidiomarina sanyensis</name>
    <dbReference type="NCBI Taxonomy" id="1249555"/>
    <lineage>
        <taxon>Bacteria</taxon>
        <taxon>Pseudomonadati</taxon>
        <taxon>Pseudomonadota</taxon>
        <taxon>Gammaproteobacteria</taxon>
        <taxon>Alteromonadales</taxon>
        <taxon>Idiomarinaceae</taxon>
        <taxon>Aliidiomarina</taxon>
    </lineage>
</organism>
<dbReference type="EMBL" id="PIPM01000003">
    <property type="protein sequence ID" value="RUO35415.1"/>
    <property type="molecule type" value="Genomic_DNA"/>
</dbReference>
<dbReference type="SUPFAM" id="SSF55811">
    <property type="entry name" value="Nudix"/>
    <property type="match status" value="1"/>
</dbReference>
<dbReference type="Proteomes" id="UP000288405">
    <property type="component" value="Unassembled WGS sequence"/>
</dbReference>
<name>A0A432WNR7_9GAMM</name>
<dbReference type="InterPro" id="IPR015797">
    <property type="entry name" value="NUDIX_hydrolase-like_dom_sf"/>
</dbReference>
<dbReference type="PROSITE" id="PS00893">
    <property type="entry name" value="NUDIX_BOX"/>
    <property type="match status" value="1"/>
</dbReference>
<dbReference type="PRINTS" id="PR00502">
    <property type="entry name" value="NUDIXFAMILY"/>
</dbReference>
<evidence type="ECO:0000256" key="2">
    <source>
        <dbReference type="ARBA" id="ARBA00022801"/>
    </source>
</evidence>
<dbReference type="InterPro" id="IPR020476">
    <property type="entry name" value="Nudix_hydrolase"/>
</dbReference>
<dbReference type="AlphaFoldDB" id="A0A432WNR7"/>
<dbReference type="GO" id="GO:0016787">
    <property type="term" value="F:hydrolase activity"/>
    <property type="evidence" value="ECO:0007669"/>
    <property type="project" value="UniProtKB-KW"/>
</dbReference>
<protein>
    <submittedName>
        <fullName evidence="6">NUDIX hydrolase</fullName>
    </submittedName>
</protein>
<dbReference type="PROSITE" id="PS51462">
    <property type="entry name" value="NUDIX"/>
    <property type="match status" value="1"/>
</dbReference>
<keyword evidence="7" id="KW-1185">Reference proteome</keyword>
<dbReference type="OrthoDB" id="177518at2"/>